<dbReference type="AlphaFoldDB" id="A0A290X3R0"/>
<name>A0A290X3R0_9BURK</name>
<gene>
    <name evidence="1" type="ORF">CNX70_12415</name>
</gene>
<organism evidence="1 2">
    <name type="scientific">Janthinobacterium svalbardensis</name>
    <dbReference type="NCBI Taxonomy" id="368607"/>
    <lineage>
        <taxon>Bacteria</taxon>
        <taxon>Pseudomonadati</taxon>
        <taxon>Pseudomonadota</taxon>
        <taxon>Betaproteobacteria</taxon>
        <taxon>Burkholderiales</taxon>
        <taxon>Oxalobacteraceae</taxon>
        <taxon>Janthinobacterium</taxon>
    </lineage>
</organism>
<sequence>MAQVVGVQWLNPLQRQDYPTEWQLLWTLGKVRLNKKDDMVEQYPAIFSEVRSVAGIASSNDGKGTFVNFHGKYVRQMITKFHGMYFSNPTYFYNAHDFKHKKGWNELAGIHVEYAVPAVRFDPLLAGAALREEIIDTFSIGNPHFPKSWTKSTPPDVRVTAGGANAGFISLAAALDYLQAHPKETVWVMSWDAPSFPKDEQINENMVLLVLAGPHYKTERDALAWIAYPATQQVSAFAAQKGLPPPTVQAWQATLAQAAGNGRKNEVDIGYVIHDANNTRPASPDRIAYLAQTLTTEVPAFDFLQQTFNTPALLGEMGAATALTNVALGIAQANHFGQNVLVAGTSDAGQTTGVLILPPAKVRPIDPVKPWFRARGGGNAYLMWWGIRHAWATLDAGQFNEQGYSK</sequence>
<evidence type="ECO:0008006" key="3">
    <source>
        <dbReference type="Google" id="ProtNLM"/>
    </source>
</evidence>
<evidence type="ECO:0000313" key="2">
    <source>
        <dbReference type="Proteomes" id="UP000218437"/>
    </source>
</evidence>
<dbReference type="Proteomes" id="UP000218437">
    <property type="component" value="Chromosome"/>
</dbReference>
<reference evidence="1 2" key="1">
    <citation type="submission" date="2017-09" db="EMBL/GenBank/DDBJ databases">
        <title>Complete genome sequence of Janthinobacterium svalbardensis PAMC 27463.</title>
        <authorList>
            <person name="Cho Y.-J."/>
            <person name="Cho A."/>
            <person name="Kim O.-S."/>
            <person name="Lee J.-I."/>
        </authorList>
    </citation>
    <scope>NUCLEOTIDE SEQUENCE [LARGE SCALE GENOMIC DNA]</scope>
    <source>
        <strain evidence="1 2">PAMC 27463</strain>
    </source>
</reference>
<accession>A0A290X3R0</accession>
<protein>
    <recommendedName>
        <fullName evidence="3">Virulence factor</fullName>
    </recommendedName>
</protein>
<dbReference type="KEGG" id="jsv:CNX70_12415"/>
<keyword evidence="2" id="KW-1185">Reference proteome</keyword>
<dbReference type="EMBL" id="CP023422">
    <property type="protein sequence ID" value="ATD63795.1"/>
    <property type="molecule type" value="Genomic_DNA"/>
</dbReference>
<proteinExistence type="predicted"/>
<evidence type="ECO:0000313" key="1">
    <source>
        <dbReference type="EMBL" id="ATD63795.1"/>
    </source>
</evidence>